<reference evidence="1" key="1">
    <citation type="submission" date="2018-05" db="EMBL/GenBank/DDBJ databases">
        <title>Draft genome of Mucuna pruriens seed.</title>
        <authorList>
            <person name="Nnadi N.E."/>
            <person name="Vos R."/>
            <person name="Hasami M.H."/>
            <person name="Devisetty U.K."/>
            <person name="Aguiy J.C."/>
        </authorList>
    </citation>
    <scope>NUCLEOTIDE SEQUENCE [LARGE SCALE GENOMIC DNA]</scope>
    <source>
        <strain evidence="1">JCA_2017</strain>
    </source>
</reference>
<sequence length="66" mass="7564">MFFTDIIPLANYPHLPLSMYYYAPRRWGKNEQTFFEILPIKSSTGILNGMSGKRYGIGAEDSPTFL</sequence>
<organism evidence="1 2">
    <name type="scientific">Mucuna pruriens</name>
    <name type="common">Velvet bean</name>
    <name type="synonym">Dolichos pruriens</name>
    <dbReference type="NCBI Taxonomy" id="157652"/>
    <lineage>
        <taxon>Eukaryota</taxon>
        <taxon>Viridiplantae</taxon>
        <taxon>Streptophyta</taxon>
        <taxon>Embryophyta</taxon>
        <taxon>Tracheophyta</taxon>
        <taxon>Spermatophyta</taxon>
        <taxon>Magnoliopsida</taxon>
        <taxon>eudicotyledons</taxon>
        <taxon>Gunneridae</taxon>
        <taxon>Pentapetalae</taxon>
        <taxon>rosids</taxon>
        <taxon>fabids</taxon>
        <taxon>Fabales</taxon>
        <taxon>Fabaceae</taxon>
        <taxon>Papilionoideae</taxon>
        <taxon>50 kb inversion clade</taxon>
        <taxon>NPAAA clade</taxon>
        <taxon>indigoferoid/millettioid clade</taxon>
        <taxon>Phaseoleae</taxon>
        <taxon>Mucuna</taxon>
    </lineage>
</organism>
<accession>A0A371GD66</accession>
<evidence type="ECO:0000313" key="2">
    <source>
        <dbReference type="Proteomes" id="UP000257109"/>
    </source>
</evidence>
<dbReference type="Proteomes" id="UP000257109">
    <property type="component" value="Unassembled WGS sequence"/>
</dbReference>
<keyword evidence="2" id="KW-1185">Reference proteome</keyword>
<gene>
    <name evidence="1" type="ORF">CR513_29906</name>
</gene>
<protein>
    <submittedName>
        <fullName evidence="1">Uncharacterized protein</fullName>
    </submittedName>
</protein>
<dbReference type="EMBL" id="QJKJ01005925">
    <property type="protein sequence ID" value="RDX88494.1"/>
    <property type="molecule type" value="Genomic_DNA"/>
</dbReference>
<evidence type="ECO:0000313" key="1">
    <source>
        <dbReference type="EMBL" id="RDX88494.1"/>
    </source>
</evidence>
<comment type="caution">
    <text evidence="1">The sequence shown here is derived from an EMBL/GenBank/DDBJ whole genome shotgun (WGS) entry which is preliminary data.</text>
</comment>
<dbReference type="AlphaFoldDB" id="A0A371GD66"/>
<feature type="non-terminal residue" evidence="1">
    <location>
        <position position="1"/>
    </location>
</feature>
<name>A0A371GD66_MUCPR</name>
<proteinExistence type="predicted"/>